<sequence length="337" mass="36842">MGPRAWAALPSSDELLRSRTSVRADTIDEAHATVSGVFCEHHLAPLERREVRMSMRSLHEGGVGIDLLDYGAAVRIGVGRGLENFHLVQIPLRGRATMQVGNALVESSPTVATVPPLEREFVMRWDAGVPTLILYATQERVRDVARAVYGVDDARLQLGLQLQLGTLAGGDFLRALLEHHEVLERTTSDGGYARKLSSELLLARLLSAVENSVSRSLGTWAQAEPVRVTPGDALVRRFEESIEAGVTHGATVLELAAQLGVPLRTLQTHVRAVRGTTPTALLRHAQLRHARTMLTAADPLRETVTAIAQRAGFAHLGRFSTEYRRLFGESPGETLRR</sequence>
<comment type="caution">
    <text evidence="5">The sequence shown here is derived from an EMBL/GenBank/DDBJ whole genome shotgun (WGS) entry which is preliminary data.</text>
</comment>
<dbReference type="InterPro" id="IPR018062">
    <property type="entry name" value="HTH_AraC-typ_CS"/>
</dbReference>
<evidence type="ECO:0000313" key="5">
    <source>
        <dbReference type="EMBL" id="MBL3680611.1"/>
    </source>
</evidence>
<keyword evidence="2" id="KW-0238">DNA-binding</keyword>
<gene>
    <name evidence="5" type="ORF">D3230_15115</name>
</gene>
<keyword evidence="3" id="KW-0804">Transcription</keyword>
<dbReference type="PROSITE" id="PS00041">
    <property type="entry name" value="HTH_ARAC_FAMILY_1"/>
    <property type="match status" value="1"/>
</dbReference>
<evidence type="ECO:0000313" key="6">
    <source>
        <dbReference type="Proteomes" id="UP001645859"/>
    </source>
</evidence>
<dbReference type="InterPro" id="IPR035418">
    <property type="entry name" value="AraC-bd_2"/>
</dbReference>
<dbReference type="Pfam" id="PF12833">
    <property type="entry name" value="HTH_18"/>
    <property type="match status" value="1"/>
</dbReference>
<dbReference type="PROSITE" id="PS01124">
    <property type="entry name" value="HTH_ARAC_FAMILY_2"/>
    <property type="match status" value="1"/>
</dbReference>
<dbReference type="RefSeq" id="WP_202345889.1">
    <property type="nucleotide sequence ID" value="NZ_BAAAPI010000010.1"/>
</dbReference>
<protein>
    <submittedName>
        <fullName evidence="5">AraC family transcriptional regulator</fullName>
    </submittedName>
</protein>
<evidence type="ECO:0000259" key="4">
    <source>
        <dbReference type="PROSITE" id="PS01124"/>
    </source>
</evidence>
<dbReference type="EMBL" id="QYAC01000009">
    <property type="protein sequence ID" value="MBL3680611.1"/>
    <property type="molecule type" value="Genomic_DNA"/>
</dbReference>
<dbReference type="InterPro" id="IPR050204">
    <property type="entry name" value="AraC_XylS_family_regulators"/>
</dbReference>
<dbReference type="PANTHER" id="PTHR46796:SF12">
    <property type="entry name" value="HTH-TYPE DNA-BINDING TRANSCRIPTIONAL ACTIVATOR EUTR"/>
    <property type="match status" value="1"/>
</dbReference>
<dbReference type="Proteomes" id="UP001645859">
    <property type="component" value="Unassembled WGS sequence"/>
</dbReference>
<dbReference type="Pfam" id="PF14525">
    <property type="entry name" value="AraC_binding_2"/>
    <property type="match status" value="1"/>
</dbReference>
<evidence type="ECO:0000256" key="3">
    <source>
        <dbReference type="ARBA" id="ARBA00023163"/>
    </source>
</evidence>
<proteinExistence type="predicted"/>
<evidence type="ECO:0000256" key="2">
    <source>
        <dbReference type="ARBA" id="ARBA00023125"/>
    </source>
</evidence>
<dbReference type="InterPro" id="IPR009057">
    <property type="entry name" value="Homeodomain-like_sf"/>
</dbReference>
<name>A0ABS1SL76_9MICO</name>
<organism evidence="5 6">
    <name type="scientific">Leucobacter chromiireducens subsp. solipictus</name>
    <dbReference type="NCBI Taxonomy" id="398235"/>
    <lineage>
        <taxon>Bacteria</taxon>
        <taxon>Bacillati</taxon>
        <taxon>Actinomycetota</taxon>
        <taxon>Actinomycetes</taxon>
        <taxon>Micrococcales</taxon>
        <taxon>Microbacteriaceae</taxon>
        <taxon>Leucobacter</taxon>
    </lineage>
</organism>
<dbReference type="SMART" id="SM00342">
    <property type="entry name" value="HTH_ARAC"/>
    <property type="match status" value="1"/>
</dbReference>
<evidence type="ECO:0000256" key="1">
    <source>
        <dbReference type="ARBA" id="ARBA00023015"/>
    </source>
</evidence>
<keyword evidence="1" id="KW-0805">Transcription regulation</keyword>
<dbReference type="SUPFAM" id="SSF46689">
    <property type="entry name" value="Homeodomain-like"/>
    <property type="match status" value="1"/>
</dbReference>
<accession>A0ABS1SL76</accession>
<dbReference type="PANTHER" id="PTHR46796">
    <property type="entry name" value="HTH-TYPE TRANSCRIPTIONAL ACTIVATOR RHAS-RELATED"/>
    <property type="match status" value="1"/>
</dbReference>
<dbReference type="Gene3D" id="1.10.10.60">
    <property type="entry name" value="Homeodomain-like"/>
    <property type="match status" value="1"/>
</dbReference>
<feature type="domain" description="HTH araC/xylS-type" evidence="4">
    <location>
        <begin position="236"/>
        <end position="337"/>
    </location>
</feature>
<reference evidence="5 6" key="1">
    <citation type="submission" date="2018-09" db="EMBL/GenBank/DDBJ databases">
        <title>Comparative genomics of Leucobacter spp.</title>
        <authorList>
            <person name="Reis A.C."/>
            <person name="Kolvenbach B.A."/>
            <person name="Corvini P.F.X."/>
            <person name="Nunes O.C."/>
        </authorList>
    </citation>
    <scope>NUCLEOTIDE SEQUENCE [LARGE SCALE GENOMIC DNA]</scope>
    <source>
        <strain evidence="5 6">TAN 31504</strain>
    </source>
</reference>
<dbReference type="InterPro" id="IPR018060">
    <property type="entry name" value="HTH_AraC"/>
</dbReference>
<keyword evidence="6" id="KW-1185">Reference proteome</keyword>